<dbReference type="AlphaFoldDB" id="A0A445FGG8"/>
<comment type="caution">
    <text evidence="1">The sequence shown here is derived from an EMBL/GenBank/DDBJ whole genome shotgun (WGS) entry which is preliminary data.</text>
</comment>
<proteinExistence type="predicted"/>
<name>A0A445FGG8_GLYSO</name>
<accession>A0A445FGG8</accession>
<dbReference type="EMBL" id="QZWG01000019">
    <property type="protein sequence ID" value="RZB47945.1"/>
    <property type="molecule type" value="Genomic_DNA"/>
</dbReference>
<protein>
    <submittedName>
        <fullName evidence="1">Uncharacterized protein</fullName>
    </submittedName>
</protein>
<keyword evidence="2" id="KW-1185">Reference proteome</keyword>
<reference evidence="1 2" key="1">
    <citation type="submission" date="2018-09" db="EMBL/GenBank/DDBJ databases">
        <title>A high-quality reference genome of wild soybean provides a powerful tool to mine soybean genomes.</title>
        <authorList>
            <person name="Xie M."/>
            <person name="Chung C.Y.L."/>
            <person name="Li M.-W."/>
            <person name="Wong F.-L."/>
            <person name="Chan T.-F."/>
            <person name="Lam H.-M."/>
        </authorList>
    </citation>
    <scope>NUCLEOTIDE SEQUENCE [LARGE SCALE GENOMIC DNA]</scope>
    <source>
        <strain evidence="2">cv. W05</strain>
        <tissue evidence="1">Hypocotyl of etiolated seedlings</tissue>
    </source>
</reference>
<evidence type="ECO:0000313" key="2">
    <source>
        <dbReference type="Proteomes" id="UP000289340"/>
    </source>
</evidence>
<dbReference type="Proteomes" id="UP000289340">
    <property type="component" value="Chromosome 19"/>
</dbReference>
<organism evidence="1 2">
    <name type="scientific">Glycine soja</name>
    <name type="common">Wild soybean</name>
    <dbReference type="NCBI Taxonomy" id="3848"/>
    <lineage>
        <taxon>Eukaryota</taxon>
        <taxon>Viridiplantae</taxon>
        <taxon>Streptophyta</taxon>
        <taxon>Embryophyta</taxon>
        <taxon>Tracheophyta</taxon>
        <taxon>Spermatophyta</taxon>
        <taxon>Magnoliopsida</taxon>
        <taxon>eudicotyledons</taxon>
        <taxon>Gunneridae</taxon>
        <taxon>Pentapetalae</taxon>
        <taxon>rosids</taxon>
        <taxon>fabids</taxon>
        <taxon>Fabales</taxon>
        <taxon>Fabaceae</taxon>
        <taxon>Papilionoideae</taxon>
        <taxon>50 kb inversion clade</taxon>
        <taxon>NPAAA clade</taxon>
        <taxon>indigoferoid/millettioid clade</taxon>
        <taxon>Phaseoleae</taxon>
        <taxon>Glycine</taxon>
        <taxon>Glycine subgen. Soja</taxon>
    </lineage>
</organism>
<sequence>MMRGANVILIRPTCLNCNKVMSIEGPLYYNPKRNCSIPSAIGFDPIVFIADHPAKLVDRDTGLYFVP</sequence>
<gene>
    <name evidence="1" type="ORF">D0Y65_051478</name>
</gene>
<evidence type="ECO:0000313" key="1">
    <source>
        <dbReference type="EMBL" id="RZB47945.1"/>
    </source>
</evidence>